<dbReference type="PATRIC" id="fig|2033.7.peg.2806"/>
<proteinExistence type="predicted"/>
<feature type="region of interest" description="Disordered" evidence="1">
    <location>
        <begin position="29"/>
        <end position="49"/>
    </location>
</feature>
<dbReference type="Proteomes" id="UP000072189">
    <property type="component" value="Unassembled WGS sequence"/>
</dbReference>
<gene>
    <name evidence="2" type="ORF">RSA3_10270</name>
</gene>
<dbReference type="PROSITE" id="PS51257">
    <property type="entry name" value="PROKAR_LIPOPROTEIN"/>
    <property type="match status" value="1"/>
</dbReference>
<dbReference type="EMBL" id="LDRV01000062">
    <property type="protein sequence ID" value="KTS11448.1"/>
    <property type="molecule type" value="Genomic_DNA"/>
</dbReference>
<name>A0A147F727_MICTE</name>
<evidence type="ECO:0000256" key="1">
    <source>
        <dbReference type="SAM" id="MobiDB-lite"/>
    </source>
</evidence>
<dbReference type="AlphaFoldDB" id="A0A147F727"/>
<sequence>MSRRLSLLGLFGAGLIVVGAATGCATGAASVPSSSGSSTSTPDATAPAESSEIGAAWLNGGRSLALVTWGSSSCVPRSTEAPTIADGVLTVSLTESDGTACTRDMVPRPTLVSLPGGVDPTKDLEIAVSGAATGETTLAGLAAPVQAEDFTPNAGWVDDSLVAIMTYGSSSCPPSVETVTAEGDALAVGFATPPADLVCTLDIAPQLSLADVTGIGGPETSSLVLSGGGVAAEGPVPIIGKR</sequence>
<evidence type="ECO:0000313" key="2">
    <source>
        <dbReference type="EMBL" id="KTS11448.1"/>
    </source>
</evidence>
<organism evidence="2 3">
    <name type="scientific">Microbacterium testaceum</name>
    <name type="common">Aureobacterium testaceum</name>
    <name type="synonym">Brevibacterium testaceum</name>
    <dbReference type="NCBI Taxonomy" id="2033"/>
    <lineage>
        <taxon>Bacteria</taxon>
        <taxon>Bacillati</taxon>
        <taxon>Actinomycetota</taxon>
        <taxon>Actinomycetes</taxon>
        <taxon>Micrococcales</taxon>
        <taxon>Microbacteriaceae</taxon>
        <taxon>Microbacterium</taxon>
    </lineage>
</organism>
<accession>A0A147F727</accession>
<protein>
    <submittedName>
        <fullName evidence="2">Uncharacterized protein</fullName>
    </submittedName>
</protein>
<reference evidence="2 3" key="1">
    <citation type="journal article" date="2016" name="Front. Microbiol.">
        <title>Genomic Resource of Rice Seed Associated Bacteria.</title>
        <authorList>
            <person name="Midha S."/>
            <person name="Bansal K."/>
            <person name="Sharma S."/>
            <person name="Kumar N."/>
            <person name="Patil P.P."/>
            <person name="Chaudhry V."/>
            <person name="Patil P.B."/>
        </authorList>
    </citation>
    <scope>NUCLEOTIDE SEQUENCE [LARGE SCALE GENOMIC DNA]</scope>
    <source>
        <strain evidence="2 3">RSA3</strain>
    </source>
</reference>
<comment type="caution">
    <text evidence="2">The sequence shown here is derived from an EMBL/GenBank/DDBJ whole genome shotgun (WGS) entry which is preliminary data.</text>
</comment>
<evidence type="ECO:0000313" key="3">
    <source>
        <dbReference type="Proteomes" id="UP000072189"/>
    </source>
</evidence>
<dbReference type="RefSeq" id="WP_058614282.1">
    <property type="nucleotide sequence ID" value="NZ_LDRV01000062.1"/>
</dbReference>